<feature type="binding site" evidence="7">
    <location>
        <position position="102"/>
    </location>
    <ligand>
        <name>ATP</name>
        <dbReference type="ChEBI" id="CHEBI:30616"/>
    </ligand>
</feature>
<dbReference type="InterPro" id="IPR011009">
    <property type="entry name" value="Kinase-like_dom_sf"/>
</dbReference>
<dbReference type="EMBL" id="HBUF01544726">
    <property type="protein sequence ID" value="CAG6756428.1"/>
    <property type="molecule type" value="Transcribed_RNA"/>
</dbReference>
<evidence type="ECO:0000256" key="6">
    <source>
        <dbReference type="ARBA" id="ARBA00022840"/>
    </source>
</evidence>
<protein>
    <submittedName>
        <fullName evidence="10">Cyclin-dependent kinase 10</fullName>
    </submittedName>
</protein>
<evidence type="ECO:0000259" key="9">
    <source>
        <dbReference type="PROSITE" id="PS50011"/>
    </source>
</evidence>
<keyword evidence="2 8" id="KW-0723">Serine/threonine-protein kinase</keyword>
<accession>A0A8D9A2C3</accession>
<dbReference type="Pfam" id="PF00069">
    <property type="entry name" value="Pkinase"/>
    <property type="match status" value="1"/>
</dbReference>
<comment type="similarity">
    <text evidence="1">Belongs to the protein kinase superfamily. CMGC Ser/Thr protein kinase family. CDC2/CDKX subfamily.</text>
</comment>
<keyword evidence="6 7" id="KW-0067">ATP-binding</keyword>
<dbReference type="PROSITE" id="PS50011">
    <property type="entry name" value="PROTEIN_KINASE_DOM"/>
    <property type="match status" value="1"/>
</dbReference>
<evidence type="ECO:0000256" key="7">
    <source>
        <dbReference type="PROSITE-ProRule" id="PRU10141"/>
    </source>
</evidence>
<evidence type="ECO:0000256" key="3">
    <source>
        <dbReference type="ARBA" id="ARBA00022679"/>
    </source>
</evidence>
<evidence type="ECO:0000313" key="10">
    <source>
        <dbReference type="EMBL" id="CAG6756427.1"/>
    </source>
</evidence>
<dbReference type="EMBL" id="HBUF01544725">
    <property type="protein sequence ID" value="CAG6756427.1"/>
    <property type="molecule type" value="Transcribed_RNA"/>
</dbReference>
<evidence type="ECO:0000256" key="4">
    <source>
        <dbReference type="ARBA" id="ARBA00022741"/>
    </source>
</evidence>
<dbReference type="AlphaFoldDB" id="A0A8D9A2C3"/>
<dbReference type="SUPFAM" id="SSF56112">
    <property type="entry name" value="Protein kinase-like (PK-like)"/>
    <property type="match status" value="1"/>
</dbReference>
<dbReference type="PROSITE" id="PS00108">
    <property type="entry name" value="PROTEIN_KINASE_ST"/>
    <property type="match status" value="1"/>
</dbReference>
<dbReference type="InterPro" id="IPR017441">
    <property type="entry name" value="Protein_kinase_ATP_BS"/>
</dbReference>
<dbReference type="GO" id="GO:0004674">
    <property type="term" value="F:protein serine/threonine kinase activity"/>
    <property type="evidence" value="ECO:0007669"/>
    <property type="project" value="UniProtKB-KW"/>
</dbReference>
<dbReference type="InterPro" id="IPR000719">
    <property type="entry name" value="Prot_kinase_dom"/>
</dbReference>
<dbReference type="GO" id="GO:0005524">
    <property type="term" value="F:ATP binding"/>
    <property type="evidence" value="ECO:0007669"/>
    <property type="project" value="UniProtKB-UniRule"/>
</dbReference>
<evidence type="ECO:0000256" key="8">
    <source>
        <dbReference type="RuleBase" id="RU000304"/>
    </source>
</evidence>
<reference evidence="10" key="1">
    <citation type="submission" date="2021-05" db="EMBL/GenBank/DDBJ databases">
        <authorList>
            <person name="Alioto T."/>
            <person name="Alioto T."/>
            <person name="Gomez Garrido J."/>
        </authorList>
    </citation>
    <scope>NUCLEOTIDE SEQUENCE</scope>
</reference>
<name>A0A8D9A2C3_9HEMI</name>
<keyword evidence="5 10" id="KW-0418">Kinase</keyword>
<organism evidence="10">
    <name type="scientific">Cacopsylla melanoneura</name>
    <dbReference type="NCBI Taxonomy" id="428564"/>
    <lineage>
        <taxon>Eukaryota</taxon>
        <taxon>Metazoa</taxon>
        <taxon>Ecdysozoa</taxon>
        <taxon>Arthropoda</taxon>
        <taxon>Hexapoda</taxon>
        <taxon>Insecta</taxon>
        <taxon>Pterygota</taxon>
        <taxon>Neoptera</taxon>
        <taxon>Paraneoptera</taxon>
        <taxon>Hemiptera</taxon>
        <taxon>Sternorrhyncha</taxon>
        <taxon>Psylloidea</taxon>
        <taxon>Psyllidae</taxon>
        <taxon>Psyllinae</taxon>
        <taxon>Cacopsylla</taxon>
    </lineage>
</organism>
<dbReference type="GO" id="GO:0007346">
    <property type="term" value="P:regulation of mitotic cell cycle"/>
    <property type="evidence" value="ECO:0007669"/>
    <property type="project" value="TreeGrafter"/>
</dbReference>
<dbReference type="PANTHER" id="PTHR24056">
    <property type="entry name" value="CELL DIVISION PROTEIN KINASE"/>
    <property type="match status" value="1"/>
</dbReference>
<keyword evidence="4 7" id="KW-0547">Nucleotide-binding</keyword>
<dbReference type="PANTHER" id="PTHR24056:SF508">
    <property type="entry name" value="CYCLIN-DEPENDENT KINASE 10"/>
    <property type="match status" value="1"/>
</dbReference>
<feature type="domain" description="Protein kinase" evidence="9">
    <location>
        <begin position="73"/>
        <end position="356"/>
    </location>
</feature>
<dbReference type="InterPro" id="IPR008271">
    <property type="entry name" value="Ser/Thr_kinase_AS"/>
</dbReference>
<dbReference type="GO" id="GO:0005634">
    <property type="term" value="C:nucleus"/>
    <property type="evidence" value="ECO:0007669"/>
    <property type="project" value="TreeGrafter"/>
</dbReference>
<keyword evidence="3" id="KW-0808">Transferase</keyword>
<sequence>MLSGVVLDVALSQGCSTLMHVNEAAKASSSQVSPDLLSKNNRRRDVLMNFVTGEPIEILDQDCFGKCRNVAEFEKLNRIGEGSYGVVYRVRDTVQDKILALKKFLLQNNCLTRTELREVNGMTKCRHENIVQLKEVVVGKSLTSIYLVMEYCEHDLASLQDNVENPFTESQVKCVILQVLKGLNYLHSNFIIHRDLKPSNLLLNDKGCVKIADFGLARFFNVPTDLMTPTVVTLWYRAPELILHSSKYSTAVDMWALGCILGELLDKKPLLPGKSEIMQMNLIIDLLGNPSENIWAGYSELQALQDIIVFKEQPYNNLKHRFPSLSPAGLRLLNFLFMYDPEERATARECLLSSYFKEAPLACEAKMMPTFPQHRNVKKSAELRSAALQAPPKPPSPPDISFAGSLLNTLVKRRRIEAHL</sequence>
<proteinExistence type="inferred from homology"/>
<dbReference type="InterPro" id="IPR050108">
    <property type="entry name" value="CDK"/>
</dbReference>
<dbReference type="SMART" id="SM00220">
    <property type="entry name" value="S_TKc"/>
    <property type="match status" value="1"/>
</dbReference>
<dbReference type="PROSITE" id="PS00107">
    <property type="entry name" value="PROTEIN_KINASE_ATP"/>
    <property type="match status" value="1"/>
</dbReference>
<dbReference type="FunFam" id="1.10.510.10:FF:000533">
    <property type="entry name" value="cyclin-dependent kinase 10"/>
    <property type="match status" value="1"/>
</dbReference>
<dbReference type="Gene3D" id="1.10.510.10">
    <property type="entry name" value="Transferase(Phosphotransferase) domain 1"/>
    <property type="match status" value="1"/>
</dbReference>
<evidence type="ECO:0000256" key="2">
    <source>
        <dbReference type="ARBA" id="ARBA00022527"/>
    </source>
</evidence>
<evidence type="ECO:0000256" key="1">
    <source>
        <dbReference type="ARBA" id="ARBA00006485"/>
    </source>
</evidence>
<evidence type="ECO:0000256" key="5">
    <source>
        <dbReference type="ARBA" id="ARBA00022777"/>
    </source>
</evidence>
<dbReference type="Gene3D" id="3.30.200.20">
    <property type="entry name" value="Phosphorylase Kinase, domain 1"/>
    <property type="match status" value="1"/>
</dbReference>